<evidence type="ECO:0000256" key="5">
    <source>
        <dbReference type="ARBA" id="ARBA00022840"/>
    </source>
</evidence>
<keyword evidence="7" id="KW-0614">Plasmid</keyword>
<sequence length="310" mass="33496">MIDVAGTGFTVLDRIYVGIENAFSEELGGSCGNVLLSLAMLNRHVAPVLNLGDDEVGERLTGEFRGAGAITRYIRRHEHTRSPVLAQHLDTDSGTHFFAFTCPTTHEALPRYEPIGQADVEDARPILENCAVFYTDRVSESIVEAMETAASKGAIVYFEPSDIKDPSLFRRAVLSATILKYSADRLGGMVKDAMVPAHTISIITHGESGLEVSSSKHRYWSKAIAAPIVRDTCGAGDMVSVGLIDWLISLGQSRKLGLEADEIAPGIEAGQRLAAENCAFVGARGLFQHRGAEYARSILSPSAVHSQKIR</sequence>
<protein>
    <submittedName>
        <fullName evidence="7">PfkB family carbohydrate kinase</fullName>
    </submittedName>
</protein>
<dbReference type="PANTHER" id="PTHR43085">
    <property type="entry name" value="HEXOKINASE FAMILY MEMBER"/>
    <property type="match status" value="1"/>
</dbReference>
<keyword evidence="5" id="KW-0067">ATP-binding</keyword>
<evidence type="ECO:0000313" key="8">
    <source>
        <dbReference type="Proteomes" id="UP000249499"/>
    </source>
</evidence>
<dbReference type="KEGG" id="rtu:PR017_20030"/>
<dbReference type="GO" id="GO:0005524">
    <property type="term" value="F:ATP binding"/>
    <property type="evidence" value="ECO:0007669"/>
    <property type="project" value="UniProtKB-KW"/>
</dbReference>
<evidence type="ECO:0000259" key="6">
    <source>
        <dbReference type="Pfam" id="PF00294"/>
    </source>
</evidence>
<dbReference type="InterPro" id="IPR011611">
    <property type="entry name" value="PfkB_dom"/>
</dbReference>
<dbReference type="Gene3D" id="3.40.1190.20">
    <property type="match status" value="1"/>
</dbReference>
<feature type="domain" description="Carbohydrate kinase PfkB" evidence="6">
    <location>
        <begin position="21"/>
        <end position="251"/>
    </location>
</feature>
<dbReference type="InterPro" id="IPR029056">
    <property type="entry name" value="Ribokinase-like"/>
</dbReference>
<dbReference type="GO" id="GO:0016301">
    <property type="term" value="F:kinase activity"/>
    <property type="evidence" value="ECO:0007669"/>
    <property type="project" value="UniProtKB-KW"/>
</dbReference>
<evidence type="ECO:0000256" key="2">
    <source>
        <dbReference type="ARBA" id="ARBA00022679"/>
    </source>
</evidence>
<dbReference type="Proteomes" id="UP000249499">
    <property type="component" value="Plasmid pRt1078"/>
</dbReference>
<proteinExistence type="inferred from homology"/>
<accession>A0AAF1KW07</accession>
<keyword evidence="2" id="KW-0808">Transferase</keyword>
<dbReference type="InterPro" id="IPR050306">
    <property type="entry name" value="PfkB_Carbo_kinase"/>
</dbReference>
<organism evidence="7 8">
    <name type="scientific">Rhizobium tumorigenes</name>
    <dbReference type="NCBI Taxonomy" id="2041385"/>
    <lineage>
        <taxon>Bacteria</taxon>
        <taxon>Pseudomonadati</taxon>
        <taxon>Pseudomonadota</taxon>
        <taxon>Alphaproteobacteria</taxon>
        <taxon>Hyphomicrobiales</taxon>
        <taxon>Rhizobiaceae</taxon>
        <taxon>Rhizobium/Agrobacterium group</taxon>
        <taxon>Rhizobium</taxon>
    </lineage>
</organism>
<gene>
    <name evidence="7" type="ORF">PR017_20030</name>
</gene>
<comment type="similarity">
    <text evidence="1">Belongs to the carbohydrate kinase PfkB family.</text>
</comment>
<dbReference type="EMBL" id="CP117256">
    <property type="protein sequence ID" value="WFR97511.1"/>
    <property type="molecule type" value="Genomic_DNA"/>
</dbReference>
<dbReference type="SUPFAM" id="SSF53613">
    <property type="entry name" value="Ribokinase-like"/>
    <property type="match status" value="1"/>
</dbReference>
<keyword evidence="4 7" id="KW-0418">Kinase</keyword>
<keyword evidence="3" id="KW-0547">Nucleotide-binding</keyword>
<dbReference type="RefSeq" id="WP_111221294.1">
    <property type="nucleotide sequence ID" value="NZ_CP117256.1"/>
</dbReference>
<dbReference type="AlphaFoldDB" id="A0AAF1KW07"/>
<dbReference type="Pfam" id="PF00294">
    <property type="entry name" value="PfkB"/>
    <property type="match status" value="1"/>
</dbReference>
<evidence type="ECO:0000313" key="7">
    <source>
        <dbReference type="EMBL" id="WFR97511.1"/>
    </source>
</evidence>
<evidence type="ECO:0000256" key="3">
    <source>
        <dbReference type="ARBA" id="ARBA00022741"/>
    </source>
</evidence>
<evidence type="ECO:0000256" key="1">
    <source>
        <dbReference type="ARBA" id="ARBA00010688"/>
    </source>
</evidence>
<evidence type="ECO:0000256" key="4">
    <source>
        <dbReference type="ARBA" id="ARBA00022777"/>
    </source>
</evidence>
<reference evidence="7 8" key="1">
    <citation type="journal article" date="2018" name="Sci. Rep.">
        <title>Rhizobium tumorigenes sp. nov., a novel plant tumorigenic bacterium isolated from cane gall tumors on thornless blackberry.</title>
        <authorList>
            <person name="Kuzmanovi N."/>
            <person name="Smalla K."/>
            <person name="Gronow S."/>
            <person name="PuBawska J."/>
        </authorList>
    </citation>
    <scope>NUCLEOTIDE SEQUENCE [LARGE SCALE GENOMIC DNA]</scope>
    <source>
        <strain evidence="7 8">1078</strain>
    </source>
</reference>
<name>A0AAF1KW07_9HYPH</name>
<reference evidence="8" key="2">
    <citation type="journal article" date="2023" name="MicrobiologyOpen">
        <title>Genomics of the tumorigenes clade of the family Rhizobiaceae and description of Rhizobium rhododendri sp. nov.</title>
        <authorList>
            <person name="Kuzmanovic N."/>
            <person name="diCenzo G.C."/>
            <person name="Bunk B."/>
            <person name="Sproeer C."/>
            <person name="Fruehling A."/>
            <person name="Neumann-Schaal M."/>
            <person name="Overmann J."/>
            <person name="Smalla K."/>
        </authorList>
    </citation>
    <scope>NUCLEOTIDE SEQUENCE [LARGE SCALE GENOMIC DNA]</scope>
    <source>
        <strain evidence="8">1078</strain>
        <plasmid evidence="8">pRt1078</plasmid>
    </source>
</reference>
<keyword evidence="8" id="KW-1185">Reference proteome</keyword>
<geneLocation type="plasmid" evidence="7 8">
    <name>pRt1078</name>
</geneLocation>
<dbReference type="PANTHER" id="PTHR43085:SF1">
    <property type="entry name" value="PSEUDOURIDINE KINASE-RELATED"/>
    <property type="match status" value="1"/>
</dbReference>